<dbReference type="Gene3D" id="3.40.190.10">
    <property type="entry name" value="Periplasmic binding protein-like II"/>
    <property type="match status" value="2"/>
</dbReference>
<dbReference type="SUPFAM" id="SSF53850">
    <property type="entry name" value="Periplasmic binding protein-like II"/>
    <property type="match status" value="1"/>
</dbReference>
<name>A0ABU1YVK9_ROSSA</name>
<protein>
    <submittedName>
        <fullName evidence="2">ABC-type amino acid transport substrate-binding protein</fullName>
    </submittedName>
</protein>
<feature type="chain" id="PRO_5046628773" evidence="1">
    <location>
        <begin position="34"/>
        <end position="254"/>
    </location>
</feature>
<proteinExistence type="predicted"/>
<gene>
    <name evidence="2" type="ORF">J2X20_005590</name>
</gene>
<organism evidence="2 3">
    <name type="scientific">Roseateles saccharophilus</name>
    <name type="common">Pseudomonas saccharophila</name>
    <dbReference type="NCBI Taxonomy" id="304"/>
    <lineage>
        <taxon>Bacteria</taxon>
        <taxon>Pseudomonadati</taxon>
        <taxon>Pseudomonadota</taxon>
        <taxon>Betaproteobacteria</taxon>
        <taxon>Burkholderiales</taxon>
        <taxon>Sphaerotilaceae</taxon>
        <taxon>Roseateles</taxon>
    </lineage>
</organism>
<dbReference type="RefSeq" id="WP_310272725.1">
    <property type="nucleotide sequence ID" value="NZ_JAVDXU010000006.1"/>
</dbReference>
<feature type="signal peptide" evidence="1">
    <location>
        <begin position="1"/>
        <end position="33"/>
    </location>
</feature>
<keyword evidence="1" id="KW-0732">Signal</keyword>
<dbReference type="EMBL" id="JAVDXU010000006">
    <property type="protein sequence ID" value="MDR7272905.1"/>
    <property type="molecule type" value="Genomic_DNA"/>
</dbReference>
<reference evidence="2 3" key="1">
    <citation type="submission" date="2023-07" db="EMBL/GenBank/DDBJ databases">
        <title>Sorghum-associated microbial communities from plants grown in Nebraska, USA.</title>
        <authorList>
            <person name="Schachtman D."/>
        </authorList>
    </citation>
    <scope>NUCLEOTIDE SEQUENCE [LARGE SCALE GENOMIC DNA]</scope>
    <source>
        <strain evidence="2 3">BE314</strain>
    </source>
</reference>
<evidence type="ECO:0000256" key="1">
    <source>
        <dbReference type="SAM" id="SignalP"/>
    </source>
</evidence>
<dbReference type="Proteomes" id="UP001180453">
    <property type="component" value="Unassembled WGS sequence"/>
</dbReference>
<evidence type="ECO:0000313" key="2">
    <source>
        <dbReference type="EMBL" id="MDR7272905.1"/>
    </source>
</evidence>
<keyword evidence="3" id="KW-1185">Reference proteome</keyword>
<sequence>MPRTPSRFHRQRLAACLAWPLGWTLGAAAQAQAQPLQIASWDRATNPLIGISEAVLTRLYADTGQPMQFVDLPARRAGLALASGEMDANTHRARDYLEAYPQVVAVATPLAQVQLRAYTRDPTLRLAGWSDLSRWRVAHLRGIVRVEQLMPAGVHRIEAGSLRELWRLLATDAADVAILSELAGSPAQKPAGVPGLQRLDLVLDEHTIHHVLAARHAALAQKLNAALLRLQASGELEALRQSTLQALLKRQGGG</sequence>
<accession>A0ABU1YVK9</accession>
<evidence type="ECO:0000313" key="3">
    <source>
        <dbReference type="Proteomes" id="UP001180453"/>
    </source>
</evidence>
<comment type="caution">
    <text evidence="2">The sequence shown here is derived from an EMBL/GenBank/DDBJ whole genome shotgun (WGS) entry which is preliminary data.</text>
</comment>